<dbReference type="EMBL" id="JAYXHS010000004">
    <property type="protein sequence ID" value="MEC5387664.1"/>
    <property type="molecule type" value="Genomic_DNA"/>
</dbReference>
<dbReference type="Proteomes" id="UP001331561">
    <property type="component" value="Unassembled WGS sequence"/>
</dbReference>
<protein>
    <submittedName>
        <fullName evidence="2">Glycosyltransferase family 2 protein</fullName>
        <ecNumber evidence="2">2.4.-.-</ecNumber>
    </submittedName>
</protein>
<evidence type="ECO:0000313" key="2">
    <source>
        <dbReference type="EMBL" id="MEC5387664.1"/>
    </source>
</evidence>
<dbReference type="PANTHER" id="PTHR43685:SF2">
    <property type="entry name" value="GLYCOSYLTRANSFERASE 2-LIKE DOMAIN-CONTAINING PROTEIN"/>
    <property type="match status" value="1"/>
</dbReference>
<keyword evidence="2" id="KW-0808">Transferase</keyword>
<keyword evidence="3" id="KW-1185">Reference proteome</keyword>
<organism evidence="2 3">
    <name type="scientific">Uliginosibacterium silvisoli</name>
    <dbReference type="NCBI Taxonomy" id="3114758"/>
    <lineage>
        <taxon>Bacteria</taxon>
        <taxon>Pseudomonadati</taxon>
        <taxon>Pseudomonadota</taxon>
        <taxon>Betaproteobacteria</taxon>
        <taxon>Rhodocyclales</taxon>
        <taxon>Zoogloeaceae</taxon>
        <taxon>Uliginosibacterium</taxon>
    </lineage>
</organism>
<dbReference type="CDD" id="cd00761">
    <property type="entry name" value="Glyco_tranf_GTA_type"/>
    <property type="match status" value="1"/>
</dbReference>
<evidence type="ECO:0000259" key="1">
    <source>
        <dbReference type="Pfam" id="PF00535"/>
    </source>
</evidence>
<reference evidence="2 3" key="1">
    <citation type="submission" date="2024-01" db="EMBL/GenBank/DDBJ databases">
        <title>Uliginosibacterium soil sp. nov.</title>
        <authorList>
            <person name="Lv Y."/>
        </authorList>
    </citation>
    <scope>NUCLEOTIDE SEQUENCE [LARGE SCALE GENOMIC DNA]</scope>
    <source>
        <strain evidence="2 3">H3</strain>
    </source>
</reference>
<name>A0ABU6K7P2_9RHOO</name>
<gene>
    <name evidence="2" type="ORF">VVD49_18165</name>
</gene>
<dbReference type="SUPFAM" id="SSF53448">
    <property type="entry name" value="Nucleotide-diphospho-sugar transferases"/>
    <property type="match status" value="1"/>
</dbReference>
<proteinExistence type="predicted"/>
<evidence type="ECO:0000313" key="3">
    <source>
        <dbReference type="Proteomes" id="UP001331561"/>
    </source>
</evidence>
<dbReference type="InterPro" id="IPR001173">
    <property type="entry name" value="Glyco_trans_2-like"/>
</dbReference>
<dbReference type="PANTHER" id="PTHR43685">
    <property type="entry name" value="GLYCOSYLTRANSFERASE"/>
    <property type="match status" value="1"/>
</dbReference>
<feature type="domain" description="Glycosyltransferase 2-like" evidence="1">
    <location>
        <begin position="3"/>
        <end position="109"/>
    </location>
</feature>
<sequence length="251" mass="28113">MLSIIIPCFNHEASLLRAIDSAEKVRGVCEVIIVDDCSTDNSLELIQSIAAERKNIRYFCNPKNSGPGYSRNRGVHEAGGQYLAFLDADDELINAGFYEQAQEVIRQDPSIRAIKANMEFFDPVKGWILPDYDPRYVPAVLSSACATVIQRDMFLRMGGFSEDVVFRGPNGGEDVAFMQALMNCGSLGKIDVVSYRVWSKDGGHADRFLAMTRLTNSGFEFVIRGQEDSDVVERAVEEFKQMVIKRMKESE</sequence>
<dbReference type="EC" id="2.4.-.-" evidence="2"/>
<keyword evidence="2" id="KW-0328">Glycosyltransferase</keyword>
<comment type="caution">
    <text evidence="2">The sequence shown here is derived from an EMBL/GenBank/DDBJ whole genome shotgun (WGS) entry which is preliminary data.</text>
</comment>
<accession>A0ABU6K7P2</accession>
<dbReference type="GO" id="GO:0016757">
    <property type="term" value="F:glycosyltransferase activity"/>
    <property type="evidence" value="ECO:0007669"/>
    <property type="project" value="UniProtKB-KW"/>
</dbReference>
<dbReference type="InterPro" id="IPR050834">
    <property type="entry name" value="Glycosyltransf_2"/>
</dbReference>
<dbReference type="RefSeq" id="WP_327600638.1">
    <property type="nucleotide sequence ID" value="NZ_JAYXHS010000004.1"/>
</dbReference>
<dbReference type="Pfam" id="PF00535">
    <property type="entry name" value="Glycos_transf_2"/>
    <property type="match status" value="1"/>
</dbReference>
<dbReference type="Gene3D" id="3.90.550.10">
    <property type="entry name" value="Spore Coat Polysaccharide Biosynthesis Protein SpsA, Chain A"/>
    <property type="match status" value="1"/>
</dbReference>
<dbReference type="InterPro" id="IPR029044">
    <property type="entry name" value="Nucleotide-diphossugar_trans"/>
</dbReference>